<gene>
    <name evidence="6" type="ORF">RM531_06930</name>
</gene>
<comment type="similarity">
    <text evidence="1">Belongs to the peptidase S45 family.</text>
</comment>
<feature type="signal peptide" evidence="5">
    <location>
        <begin position="1"/>
        <end position="19"/>
    </location>
</feature>
<dbReference type="InterPro" id="IPR029055">
    <property type="entry name" value="Ntn_hydrolases_N"/>
</dbReference>
<proteinExistence type="inferred from homology"/>
<name>A0ABU3B6X6_9GAMM</name>
<dbReference type="Gene3D" id="1.10.1400.10">
    <property type="match status" value="1"/>
</dbReference>
<comment type="caution">
    <text evidence="6">The sequence shown here is derived from an EMBL/GenBank/DDBJ whole genome shotgun (WGS) entry which is preliminary data.</text>
</comment>
<comment type="subunit">
    <text evidence="4">Heterodimer of an alpha subunit and a beta subunit processed from the same precursor.</text>
</comment>
<dbReference type="InterPro" id="IPR043146">
    <property type="entry name" value="Penicillin_amidase_N_B-knob"/>
</dbReference>
<dbReference type="InterPro" id="IPR023343">
    <property type="entry name" value="Penicillin_amidase_dom1"/>
</dbReference>
<organism evidence="6 7">
    <name type="scientific">Spectribacter acetivorans</name>
    <dbReference type="NCBI Taxonomy" id="3075603"/>
    <lineage>
        <taxon>Bacteria</taxon>
        <taxon>Pseudomonadati</taxon>
        <taxon>Pseudomonadota</taxon>
        <taxon>Gammaproteobacteria</taxon>
        <taxon>Salinisphaerales</taxon>
        <taxon>Salinisphaeraceae</taxon>
        <taxon>Spectribacter</taxon>
    </lineage>
</organism>
<sequence>MRARLISLPFLLLALTACGGGSGGGGFNLGGDGDDGGDNPGPVLPGVPQINAPPVGDPYADNGTVLNILPPGQDDTGGLENASVPGPLPVNQLGPVVNQVSNATGLTPALAAEAHFMDQLGTYDALAHSPPGLTNADLVPTYFKTAELRGPDDGPWESEQTVSGAGYEVAIKRGADKGVPHIFGDTRADALFGTGYVTAADRLFLLDVLRRAGRGELSKFLGPADFSFDRDIAFAAPYREADRTRQITETAAKFGAAGEQVLADVQAFVDGLNTYVAEVRTSAQLQAAGTSKLPIEYLALGVELQDFTREDVHAIATLIQSIFAGGGGGEADNVRLLHALADQTADAATACRLWRDIRHALDPASSVTTTESFATQSPADYDDDICPLQGDFAATYPGNAFFDAGSYQPHDFFTTEPCGLQQQTACPNPVVTGNLPQLPGTGEVTNVLDELIGGIFDILADRESAVQPPLRQAHRGPLSAGELQQVRQRVAGLASALSDMADGLPRQISNALLVGGEHTASGNPIAVFGPQTSYFTPQLLVEMAVHGGDLHTRGMTFAGLPYVVIGRGVDFAWSATSGSSDLTDVRAVRLCAAETGAPRSGYLVNGQCKAFDRFTESWPARWNLAVPMDDPASVGQNVAVTRDIIRTDEYGPVFAFATVNGDPVALTRQRSTYRAELDTVVPFFLATRNDVFDADSFLRVFNTTTGSFNWFFADRDDIAFIHSGLYPRRAEGVHPDLPVWGDGTRDWQGFLDLAEHPQAINPSRGFLASWNNRPARDWWAADANASYGPNHRNDSLDRRLTDLVDQGNVTRANVVEAMGDAATVDLRGREMLPSALDVLEQGTLTADEQTAVDLMRDWIAGGALRRDRDNNGEYDDAAAVALMDAWYNPMIEQALPQLTALENVNGGNRMIMGRDNPPGPMGSAYQSGYFQYLERVFDMALNADPRPYRELECGGPDGNCRAALRTSLATALDSLGGIGNRANWDADEAGDRIVHRPLGLSAVPAIDWQNRPTFQQVVEFERRR</sequence>
<evidence type="ECO:0000256" key="5">
    <source>
        <dbReference type="SAM" id="SignalP"/>
    </source>
</evidence>
<evidence type="ECO:0000256" key="3">
    <source>
        <dbReference type="ARBA" id="ARBA00023145"/>
    </source>
</evidence>
<keyword evidence="5" id="KW-0732">Signal</keyword>
<evidence type="ECO:0000313" key="6">
    <source>
        <dbReference type="EMBL" id="MDT0618203.1"/>
    </source>
</evidence>
<dbReference type="InterPro" id="IPR002692">
    <property type="entry name" value="S45"/>
</dbReference>
<evidence type="ECO:0000256" key="1">
    <source>
        <dbReference type="ARBA" id="ARBA00006586"/>
    </source>
</evidence>
<keyword evidence="7" id="KW-1185">Reference proteome</keyword>
<evidence type="ECO:0000256" key="4">
    <source>
        <dbReference type="ARBA" id="ARBA00038735"/>
    </source>
</evidence>
<dbReference type="SUPFAM" id="SSF56235">
    <property type="entry name" value="N-terminal nucleophile aminohydrolases (Ntn hydrolases)"/>
    <property type="match status" value="1"/>
</dbReference>
<dbReference type="Gene3D" id="1.10.439.10">
    <property type="entry name" value="Penicillin Amidohydrolase, domain 1"/>
    <property type="match status" value="1"/>
</dbReference>
<protein>
    <submittedName>
        <fullName evidence="6">Penicillin acylase family protein</fullName>
    </submittedName>
</protein>
<dbReference type="PANTHER" id="PTHR34218:SF4">
    <property type="entry name" value="ACYL-HOMOSERINE LACTONE ACYLASE QUIP"/>
    <property type="match status" value="1"/>
</dbReference>
<dbReference type="PANTHER" id="PTHR34218">
    <property type="entry name" value="PEPTIDASE S45 PENICILLIN AMIDASE"/>
    <property type="match status" value="1"/>
</dbReference>
<dbReference type="Gene3D" id="3.60.20.10">
    <property type="entry name" value="Glutamine Phosphoribosylpyrophosphate, subunit 1, domain 1"/>
    <property type="match status" value="1"/>
</dbReference>
<feature type="chain" id="PRO_5045608596" evidence="5">
    <location>
        <begin position="20"/>
        <end position="1024"/>
    </location>
</feature>
<dbReference type="InterPro" id="IPR043147">
    <property type="entry name" value="Penicillin_amidase_A-knob"/>
</dbReference>
<dbReference type="Proteomes" id="UP001259982">
    <property type="component" value="Unassembled WGS sequence"/>
</dbReference>
<accession>A0ABU3B6X6</accession>
<evidence type="ECO:0000256" key="2">
    <source>
        <dbReference type="ARBA" id="ARBA00022801"/>
    </source>
</evidence>
<keyword evidence="3" id="KW-0865">Zymogen</keyword>
<dbReference type="Pfam" id="PF01804">
    <property type="entry name" value="Penicil_amidase"/>
    <property type="match status" value="1"/>
</dbReference>
<dbReference type="PROSITE" id="PS51257">
    <property type="entry name" value="PROKAR_LIPOPROTEIN"/>
    <property type="match status" value="1"/>
</dbReference>
<evidence type="ECO:0000313" key="7">
    <source>
        <dbReference type="Proteomes" id="UP001259982"/>
    </source>
</evidence>
<dbReference type="Gene3D" id="2.30.120.10">
    <property type="match status" value="1"/>
</dbReference>
<reference evidence="6 7" key="1">
    <citation type="submission" date="2023-09" db="EMBL/GenBank/DDBJ databases">
        <authorList>
            <person name="Rey-Velasco X."/>
        </authorList>
    </citation>
    <scope>NUCLEOTIDE SEQUENCE [LARGE SCALE GENOMIC DNA]</scope>
    <source>
        <strain evidence="6 7">P385</strain>
    </source>
</reference>
<dbReference type="EMBL" id="JAVRHY010000005">
    <property type="protein sequence ID" value="MDT0618203.1"/>
    <property type="molecule type" value="Genomic_DNA"/>
</dbReference>
<dbReference type="RefSeq" id="WP_311658280.1">
    <property type="nucleotide sequence ID" value="NZ_JAVRHY010000005.1"/>
</dbReference>
<keyword evidence="2" id="KW-0378">Hydrolase</keyword>